<name>A0A484F5Z5_9EURY</name>
<feature type="compositionally biased region" description="Low complexity" evidence="2">
    <location>
        <begin position="137"/>
        <end position="170"/>
    </location>
</feature>
<dbReference type="Gene3D" id="2.60.40.4270">
    <property type="entry name" value="Listeria-Bacteroides repeat domain"/>
    <property type="match status" value="1"/>
</dbReference>
<keyword evidence="5" id="KW-1185">Reference proteome</keyword>
<dbReference type="Pfam" id="PF09479">
    <property type="entry name" value="Flg_new"/>
    <property type="match status" value="1"/>
</dbReference>
<evidence type="ECO:0000256" key="1">
    <source>
        <dbReference type="ARBA" id="ARBA00004196"/>
    </source>
</evidence>
<keyword evidence="3" id="KW-0472">Membrane</keyword>
<dbReference type="NCBIfam" id="TIGR02543">
    <property type="entry name" value="List_Bact_rpt"/>
    <property type="match status" value="1"/>
</dbReference>
<accession>A0A484F5Z5</accession>
<comment type="subcellular location">
    <subcellularLocation>
        <location evidence="1">Cell envelope</location>
    </subcellularLocation>
</comment>
<dbReference type="Proteomes" id="UP000294855">
    <property type="component" value="Unassembled WGS sequence"/>
</dbReference>
<evidence type="ECO:0000313" key="4">
    <source>
        <dbReference type="EMBL" id="TDQ70209.1"/>
    </source>
</evidence>
<proteinExistence type="predicted"/>
<dbReference type="EMBL" id="SNYS01000006">
    <property type="protein sequence ID" value="TDQ70209.1"/>
    <property type="molecule type" value="Genomic_DNA"/>
</dbReference>
<feature type="region of interest" description="Disordered" evidence="2">
    <location>
        <begin position="137"/>
        <end position="172"/>
    </location>
</feature>
<gene>
    <name evidence="4" type="ORF">C7391_0549</name>
</gene>
<evidence type="ECO:0000313" key="5">
    <source>
        <dbReference type="Proteomes" id="UP000294855"/>
    </source>
</evidence>
<dbReference type="AlphaFoldDB" id="A0A484F5Z5"/>
<reference evidence="4 5" key="1">
    <citation type="submission" date="2019-03" db="EMBL/GenBank/DDBJ databases">
        <title>Genomic Encyclopedia of Type Strains, Phase IV (KMG-IV): sequencing the most valuable type-strain genomes for metagenomic binning, comparative biology and taxonomic classification.</title>
        <authorList>
            <person name="Goeker M."/>
        </authorList>
    </citation>
    <scope>NUCLEOTIDE SEQUENCE [LARGE SCALE GENOMIC DNA]</scope>
    <source>
        <strain evidence="4 5">DSM 13328</strain>
    </source>
</reference>
<evidence type="ECO:0000256" key="3">
    <source>
        <dbReference type="SAM" id="Phobius"/>
    </source>
</evidence>
<organism evidence="4 5">
    <name type="scientific">Methanimicrococcus blatticola</name>
    <dbReference type="NCBI Taxonomy" id="91560"/>
    <lineage>
        <taxon>Archaea</taxon>
        <taxon>Methanobacteriati</taxon>
        <taxon>Methanobacteriota</taxon>
        <taxon>Stenosarchaea group</taxon>
        <taxon>Methanomicrobia</taxon>
        <taxon>Methanosarcinales</taxon>
        <taxon>Methanosarcinaceae</taxon>
        <taxon>Methanimicrococcus</taxon>
    </lineage>
</organism>
<comment type="caution">
    <text evidence="4">The sequence shown here is derived from an EMBL/GenBank/DDBJ whole genome shotgun (WGS) entry which is preliminary data.</text>
</comment>
<keyword evidence="3" id="KW-1133">Transmembrane helix</keyword>
<protein>
    <submittedName>
        <fullName evidence="4">Putative repeat protein (TIGR02543 family)</fullName>
    </submittedName>
</protein>
<dbReference type="InterPro" id="IPR042229">
    <property type="entry name" value="Listeria/Bacterioides_rpt_sf"/>
</dbReference>
<feature type="transmembrane region" description="Helical" evidence="3">
    <location>
        <begin position="203"/>
        <end position="222"/>
    </location>
</feature>
<keyword evidence="3" id="KW-0812">Transmembrane</keyword>
<sequence length="224" mass="24161">MVKIMHQTFKQISAILILLLILFALVGPAAAAPRNYVVVFMFDEENYYKKSVPRFTVMSEIETPIKDGYVFGGWYLDRAYKQPYDFNQPVNEPFYLYAKWIPDNSTEAVAWASLKSTPKPSTSTAANIIVANTTGVNTTGTNTTKTNTTETKSGSANNSSSTSSGSGSNAVLPIPAETISKTPASGRPDVTDPIASLPSPQTFAFLIIAGIGAAIVAYFLLLKN</sequence>
<dbReference type="InterPro" id="IPR013378">
    <property type="entry name" value="InlB-like_B-rpt"/>
</dbReference>
<evidence type="ECO:0000256" key="2">
    <source>
        <dbReference type="SAM" id="MobiDB-lite"/>
    </source>
</evidence>